<keyword evidence="4" id="KW-1185">Reference proteome</keyword>
<dbReference type="SMART" id="SM00093">
    <property type="entry name" value="SERPIN"/>
    <property type="match status" value="1"/>
</dbReference>
<dbReference type="InterPro" id="IPR000215">
    <property type="entry name" value="Serpin_fam"/>
</dbReference>
<dbReference type="Gene3D" id="2.30.39.10">
    <property type="entry name" value="Alpha-1-antitrypsin, domain 1"/>
    <property type="match status" value="1"/>
</dbReference>
<evidence type="ECO:0000256" key="2">
    <source>
        <dbReference type="RuleBase" id="RU000411"/>
    </source>
</evidence>
<dbReference type="RefSeq" id="XP_014680893.1">
    <property type="nucleotide sequence ID" value="XM_014825407.1"/>
</dbReference>
<accession>A0ABM1F8X2</accession>
<gene>
    <name evidence="5 6 7" type="primary">LOC106820832</name>
</gene>
<proteinExistence type="inferred from homology"/>
<dbReference type="RefSeq" id="XP_014680892.1">
    <property type="nucleotide sequence ID" value="XM_014825406.1"/>
</dbReference>
<dbReference type="Pfam" id="PF00079">
    <property type="entry name" value="Serpin"/>
    <property type="match status" value="1"/>
</dbReference>
<dbReference type="PANTHER" id="PTHR11461">
    <property type="entry name" value="SERINE PROTEASE INHIBITOR, SERPIN"/>
    <property type="match status" value="1"/>
</dbReference>
<dbReference type="CDD" id="cd00172">
    <property type="entry name" value="serpin"/>
    <property type="match status" value="1"/>
</dbReference>
<feature type="domain" description="Serpin" evidence="3">
    <location>
        <begin position="19"/>
        <end position="382"/>
    </location>
</feature>
<evidence type="ECO:0000313" key="7">
    <source>
        <dbReference type="RefSeq" id="XP_014680893.1"/>
    </source>
</evidence>
<dbReference type="Proteomes" id="UP000695022">
    <property type="component" value="Unplaced"/>
</dbReference>
<dbReference type="PROSITE" id="PS00284">
    <property type="entry name" value="SERPIN"/>
    <property type="match status" value="1"/>
</dbReference>
<organism evidence="4 7">
    <name type="scientific">Priapulus caudatus</name>
    <name type="common">Priapulid worm</name>
    <dbReference type="NCBI Taxonomy" id="37621"/>
    <lineage>
        <taxon>Eukaryota</taxon>
        <taxon>Metazoa</taxon>
        <taxon>Ecdysozoa</taxon>
        <taxon>Scalidophora</taxon>
        <taxon>Priapulida</taxon>
        <taxon>Priapulimorpha</taxon>
        <taxon>Priapulimorphida</taxon>
        <taxon>Priapulidae</taxon>
        <taxon>Priapulus</taxon>
    </lineage>
</organism>
<dbReference type="GeneID" id="106820832"/>
<evidence type="ECO:0000256" key="1">
    <source>
        <dbReference type="ARBA" id="ARBA00009500"/>
    </source>
</evidence>
<reference evidence="5 6" key="1">
    <citation type="submission" date="2025-05" db="UniProtKB">
        <authorList>
            <consortium name="RefSeq"/>
        </authorList>
    </citation>
    <scope>IDENTIFICATION</scope>
</reference>
<comment type="similarity">
    <text evidence="1 2">Belongs to the serpin family.</text>
</comment>
<dbReference type="SUPFAM" id="SSF56574">
    <property type="entry name" value="Serpins"/>
    <property type="match status" value="1"/>
</dbReference>
<dbReference type="RefSeq" id="XP_014680891.1">
    <property type="nucleotide sequence ID" value="XM_014825405.1"/>
</dbReference>
<name>A0ABM1F8X2_PRICU</name>
<dbReference type="InterPro" id="IPR042178">
    <property type="entry name" value="Serpin_sf_1"/>
</dbReference>
<evidence type="ECO:0000313" key="4">
    <source>
        <dbReference type="Proteomes" id="UP000695022"/>
    </source>
</evidence>
<dbReference type="InterPro" id="IPR023795">
    <property type="entry name" value="Serpin_CS"/>
</dbReference>
<dbReference type="InterPro" id="IPR042185">
    <property type="entry name" value="Serpin_sf_2"/>
</dbReference>
<evidence type="ECO:0000313" key="5">
    <source>
        <dbReference type="RefSeq" id="XP_014680891.1"/>
    </source>
</evidence>
<dbReference type="InterPro" id="IPR036186">
    <property type="entry name" value="Serpin_sf"/>
</dbReference>
<dbReference type="Gene3D" id="3.30.497.10">
    <property type="entry name" value="Antithrombin, subunit I, domain 2"/>
    <property type="match status" value="1"/>
</dbReference>
<dbReference type="InterPro" id="IPR023796">
    <property type="entry name" value="Serpin_dom"/>
</dbReference>
<protein>
    <submittedName>
        <fullName evidence="5 6">Serpin B6-like</fullName>
    </submittedName>
</protein>
<evidence type="ECO:0000259" key="3">
    <source>
        <dbReference type="SMART" id="SM00093"/>
    </source>
</evidence>
<dbReference type="PANTHER" id="PTHR11461:SF211">
    <property type="entry name" value="GH10112P-RELATED"/>
    <property type="match status" value="1"/>
</dbReference>
<sequence length="390" mass="44458">MAEQTDTHLSPQPNGKFTINFFETVKDGKDGENIFFSPVSIHLSLAMTMLGALGNTAQQLKTALQLLEMDSGDLHEEFCKMLDVVRSAREGSSLHIANRHFVQNDYKLLKTFQDASQKFYKADAKNVDFASNTEASRLEINKWVGEETQNWITDLLPSGSLSSLTRLVLVNACYFKGDWKSKFNVQLTKPEVFHVSSTRKENVLMMKQRGKFNLGFHAMHSFWFLELPYLNEDLSMFLVVPTEIEGLQKFEKNIDMDLLNQMEKQLIMENSVFVCLPQFRIRMNVDLVKTLQKMGVTDLFSEKSCDLKGICEDDLHVASAVHESFMLVDEEGTEAAAATAVVMNLRCAPRPPMEVKVDRPFIFYIKDKKSGQILFFGRYNKPMEHLAVCC</sequence>
<evidence type="ECO:0000313" key="6">
    <source>
        <dbReference type="RefSeq" id="XP_014680892.1"/>
    </source>
</evidence>